<sequence>MQTKEKEMTVKKYFAMWVKREFTNLPDLFHSDIYYSECYGPEYQGLSEIRAWIEDMLQKQTVLEWRIKQFIHQDHLTIVEWFFKEELAGAIGGFNGVSIIEFSPDGKIRSVKEFSSVAEHVRPFQGNE</sequence>
<dbReference type="Proteomes" id="UP000290567">
    <property type="component" value="Unassembled WGS sequence"/>
</dbReference>
<organism evidence="2 3">
    <name type="scientific">Enterococcus florum</name>
    <dbReference type="NCBI Taxonomy" id="2480627"/>
    <lineage>
        <taxon>Bacteria</taxon>
        <taxon>Bacillati</taxon>
        <taxon>Bacillota</taxon>
        <taxon>Bacilli</taxon>
        <taxon>Lactobacillales</taxon>
        <taxon>Enterococcaceae</taxon>
        <taxon>Enterococcus</taxon>
    </lineage>
</organism>
<reference evidence="3" key="1">
    <citation type="submission" date="2019-02" db="EMBL/GenBank/DDBJ databases">
        <title>Draft genome sequence of Enterococcus sp. Gos25-1.</title>
        <authorList>
            <person name="Tanaka N."/>
            <person name="Shiwa Y."/>
            <person name="Fujita N."/>
        </authorList>
    </citation>
    <scope>NUCLEOTIDE SEQUENCE [LARGE SCALE GENOMIC DNA]</scope>
    <source>
        <strain evidence="3">Gos25-1</strain>
    </source>
</reference>
<dbReference type="Pfam" id="PF12680">
    <property type="entry name" value="SnoaL_2"/>
    <property type="match status" value="1"/>
</dbReference>
<protein>
    <recommendedName>
        <fullName evidence="1">SnoaL-like domain-containing protein</fullName>
    </recommendedName>
</protein>
<gene>
    <name evidence="2" type="ORF">NRIC_21250</name>
</gene>
<dbReference type="RefSeq" id="WP_146622665.1">
    <property type="nucleotide sequence ID" value="NZ_BJCC01000015.1"/>
</dbReference>
<dbReference type="Gene3D" id="3.10.450.50">
    <property type="match status" value="1"/>
</dbReference>
<dbReference type="EMBL" id="BJCC01000015">
    <property type="protein sequence ID" value="GCF94234.1"/>
    <property type="molecule type" value="Genomic_DNA"/>
</dbReference>
<evidence type="ECO:0000313" key="2">
    <source>
        <dbReference type="EMBL" id="GCF94234.1"/>
    </source>
</evidence>
<proteinExistence type="predicted"/>
<feature type="domain" description="SnoaL-like" evidence="1">
    <location>
        <begin position="10"/>
        <end position="110"/>
    </location>
</feature>
<comment type="caution">
    <text evidence="2">The sequence shown here is derived from an EMBL/GenBank/DDBJ whole genome shotgun (WGS) entry which is preliminary data.</text>
</comment>
<dbReference type="InterPro" id="IPR037401">
    <property type="entry name" value="SnoaL-like"/>
</dbReference>
<name>A0A4P5PCK2_9ENTE</name>
<dbReference type="InterPro" id="IPR032710">
    <property type="entry name" value="NTF2-like_dom_sf"/>
</dbReference>
<evidence type="ECO:0000259" key="1">
    <source>
        <dbReference type="Pfam" id="PF12680"/>
    </source>
</evidence>
<evidence type="ECO:0000313" key="3">
    <source>
        <dbReference type="Proteomes" id="UP000290567"/>
    </source>
</evidence>
<dbReference type="OrthoDB" id="4203328at2"/>
<dbReference type="SUPFAM" id="SSF54427">
    <property type="entry name" value="NTF2-like"/>
    <property type="match status" value="1"/>
</dbReference>
<dbReference type="AlphaFoldDB" id="A0A4P5PCK2"/>
<accession>A0A4P5PCK2</accession>
<keyword evidence="3" id="KW-1185">Reference proteome</keyword>